<dbReference type="Proteomes" id="UP000581135">
    <property type="component" value="Unassembled WGS sequence"/>
</dbReference>
<name>A0A839SUP4_9PROT</name>
<evidence type="ECO:0000313" key="1">
    <source>
        <dbReference type="EMBL" id="MBB3065156.1"/>
    </source>
</evidence>
<evidence type="ECO:0008006" key="3">
    <source>
        <dbReference type="Google" id="ProtNLM"/>
    </source>
</evidence>
<comment type="caution">
    <text evidence="1">The sequence shown here is derived from an EMBL/GenBank/DDBJ whole genome shotgun (WGS) entry which is preliminary data.</text>
</comment>
<proteinExistence type="predicted"/>
<dbReference type="PANTHER" id="PTHR30528:SF0">
    <property type="entry name" value="CYTOPLASMIC PROTEIN"/>
    <property type="match status" value="1"/>
</dbReference>
<accession>A0A839SUP4</accession>
<gene>
    <name evidence="1" type="ORF">FHR98_001435</name>
</gene>
<dbReference type="AlphaFoldDB" id="A0A839SUP4"/>
<keyword evidence="2" id="KW-1185">Reference proteome</keyword>
<dbReference type="PANTHER" id="PTHR30528">
    <property type="entry name" value="CYTOPLASMIC PROTEIN"/>
    <property type="match status" value="1"/>
</dbReference>
<reference evidence="1 2" key="1">
    <citation type="submission" date="2020-08" db="EMBL/GenBank/DDBJ databases">
        <title>Genomic Encyclopedia of Type Strains, Phase III (KMG-III): the genomes of soil and plant-associated and newly described type strains.</title>
        <authorList>
            <person name="Whitman W."/>
        </authorList>
    </citation>
    <scope>NUCLEOTIDE SEQUENCE [LARGE SCALE GENOMIC DNA]</scope>
    <source>
        <strain evidence="1 2">CECT 8803</strain>
    </source>
</reference>
<organism evidence="1 2">
    <name type="scientific">Limibacillus halophilus</name>
    <dbReference type="NCBI Taxonomy" id="1579333"/>
    <lineage>
        <taxon>Bacteria</taxon>
        <taxon>Pseudomonadati</taxon>
        <taxon>Pseudomonadota</taxon>
        <taxon>Alphaproteobacteria</taxon>
        <taxon>Rhodospirillales</taxon>
        <taxon>Rhodovibrionaceae</taxon>
        <taxon>Limibacillus</taxon>
    </lineage>
</organism>
<dbReference type="InterPro" id="IPR009351">
    <property type="entry name" value="AlkZ-like"/>
</dbReference>
<sequence>MAAGDKTLPRITNRQARRLLLAAQGLMEHPGRKLDQPGLLALIKQIGFVQVDSINTVERAHHQILFARNQTYRQKQLTRLLERDRALFENWTHDASIIPSAFYPFWQRRFERESEALAARWRKWRREGFEYYLEHVLQRVTDEGPLMARDFGEEGNKPKGGWWDWHPEKTALEYLWRTGQLAVARREGFQKVYDLPERVVPPEHLQPPPDPAAFTDWKCRSALQRLHFGTSGEIAAFWGALAADEAARWCKKALAKGELVQVEVEGTDGGKPRVCLAFPDLLDSLDGLADPPARLRVLSPFDPLIRDRQRLERVFGFTYRIEVFVPAAKRQYGYYVFPLLEGERMVGRIDMKHDRATGTLGVKAVWWEAGIKPSKGRVGALEAELERQRRFTKAERVNFDDGWQR</sequence>
<evidence type="ECO:0000313" key="2">
    <source>
        <dbReference type="Proteomes" id="UP000581135"/>
    </source>
</evidence>
<dbReference type="Pfam" id="PF06224">
    <property type="entry name" value="AlkZ-like"/>
    <property type="match status" value="1"/>
</dbReference>
<dbReference type="EMBL" id="JACHXA010000003">
    <property type="protein sequence ID" value="MBB3065156.1"/>
    <property type="molecule type" value="Genomic_DNA"/>
</dbReference>
<dbReference type="RefSeq" id="WP_183415955.1">
    <property type="nucleotide sequence ID" value="NZ_JACHXA010000003.1"/>
</dbReference>
<protein>
    <recommendedName>
        <fullName evidence="3">Winged helix-turn-helix domain-containing protein</fullName>
    </recommendedName>
</protein>